<dbReference type="EMBL" id="CP036274">
    <property type="protein sequence ID" value="QDU30486.1"/>
    <property type="molecule type" value="Genomic_DNA"/>
</dbReference>
<dbReference type="GO" id="GO:0051537">
    <property type="term" value="F:2 iron, 2 sulfur cluster binding"/>
    <property type="evidence" value="ECO:0007669"/>
    <property type="project" value="UniProtKB-KW"/>
</dbReference>
<dbReference type="Gene3D" id="3.50.50.60">
    <property type="entry name" value="FAD/NAD(P)-binding domain"/>
    <property type="match status" value="1"/>
</dbReference>
<dbReference type="Proteomes" id="UP000315017">
    <property type="component" value="Chromosome"/>
</dbReference>
<dbReference type="InterPro" id="IPR017941">
    <property type="entry name" value="Rieske_2Fe-2S"/>
</dbReference>
<keyword evidence="4" id="KW-0411">Iron-sulfur</keyword>
<dbReference type="InterPro" id="IPR036922">
    <property type="entry name" value="Rieske_2Fe-2S_sf"/>
</dbReference>
<evidence type="ECO:0000256" key="4">
    <source>
        <dbReference type="ARBA" id="ARBA00023014"/>
    </source>
</evidence>
<evidence type="ECO:0000313" key="8">
    <source>
        <dbReference type="Proteomes" id="UP000315017"/>
    </source>
</evidence>
<dbReference type="FunFam" id="2.102.10.10:FF:000014">
    <property type="entry name" value="Oxidoreductase, FAD dependent"/>
    <property type="match status" value="1"/>
</dbReference>
<dbReference type="GO" id="GO:0016491">
    <property type="term" value="F:oxidoreductase activity"/>
    <property type="evidence" value="ECO:0007669"/>
    <property type="project" value="UniProtKB-KW"/>
</dbReference>
<protein>
    <submittedName>
        <fullName evidence="7">Gamma-glutamylputrescine oxidoreductase</fullName>
        <ecNumber evidence="7">1.4.3.-</ecNumber>
    </submittedName>
</protein>
<dbReference type="EC" id="1.4.3.-" evidence="7"/>
<keyword evidence="1" id="KW-0001">2Fe-2S</keyword>
<evidence type="ECO:0000256" key="5">
    <source>
        <dbReference type="ARBA" id="ARBA00023157"/>
    </source>
</evidence>
<evidence type="ECO:0000256" key="3">
    <source>
        <dbReference type="ARBA" id="ARBA00023004"/>
    </source>
</evidence>
<name>A0A517YJU3_9BACT</name>
<dbReference type="RefSeq" id="WP_145096034.1">
    <property type="nucleotide sequence ID" value="NZ_CP036274.1"/>
</dbReference>
<dbReference type="PANTHER" id="PTHR13847:SF281">
    <property type="entry name" value="FAD DEPENDENT OXIDOREDUCTASE DOMAIN-CONTAINING PROTEIN"/>
    <property type="match status" value="1"/>
</dbReference>
<dbReference type="Gene3D" id="2.102.10.10">
    <property type="entry name" value="Rieske [2Fe-2S] iron-sulphur domain"/>
    <property type="match status" value="1"/>
</dbReference>
<keyword evidence="5" id="KW-1015">Disulfide bond</keyword>
<evidence type="ECO:0000259" key="6">
    <source>
        <dbReference type="PROSITE" id="PS51296"/>
    </source>
</evidence>
<gene>
    <name evidence="7" type="primary">puuB_3</name>
    <name evidence="7" type="ORF">ETAA8_56260</name>
</gene>
<keyword evidence="2" id="KW-0479">Metal-binding</keyword>
<reference evidence="7 8" key="1">
    <citation type="submission" date="2019-02" db="EMBL/GenBank/DDBJ databases">
        <title>Deep-cultivation of Planctomycetes and their phenomic and genomic characterization uncovers novel biology.</title>
        <authorList>
            <person name="Wiegand S."/>
            <person name="Jogler M."/>
            <person name="Boedeker C."/>
            <person name="Pinto D."/>
            <person name="Vollmers J."/>
            <person name="Rivas-Marin E."/>
            <person name="Kohn T."/>
            <person name="Peeters S.H."/>
            <person name="Heuer A."/>
            <person name="Rast P."/>
            <person name="Oberbeckmann S."/>
            <person name="Bunk B."/>
            <person name="Jeske O."/>
            <person name="Meyerdierks A."/>
            <person name="Storesund J.E."/>
            <person name="Kallscheuer N."/>
            <person name="Luecker S."/>
            <person name="Lage O.M."/>
            <person name="Pohl T."/>
            <person name="Merkel B.J."/>
            <person name="Hornburger P."/>
            <person name="Mueller R.-W."/>
            <person name="Bruemmer F."/>
            <person name="Labrenz M."/>
            <person name="Spormann A.M."/>
            <person name="Op den Camp H."/>
            <person name="Overmann J."/>
            <person name="Amann R."/>
            <person name="Jetten M.S.M."/>
            <person name="Mascher T."/>
            <person name="Medema M.H."/>
            <person name="Devos D.P."/>
            <person name="Kaster A.-K."/>
            <person name="Ovreas L."/>
            <person name="Rohde M."/>
            <person name="Galperin M.Y."/>
            <person name="Jogler C."/>
        </authorList>
    </citation>
    <scope>NUCLEOTIDE SEQUENCE [LARGE SCALE GENOMIC DNA]</scope>
    <source>
        <strain evidence="7 8">ETA_A8</strain>
    </source>
</reference>
<feature type="domain" description="Rieske" evidence="6">
    <location>
        <begin position="423"/>
        <end position="509"/>
    </location>
</feature>
<dbReference type="PANTHER" id="PTHR13847">
    <property type="entry name" value="SARCOSINE DEHYDROGENASE-RELATED"/>
    <property type="match status" value="1"/>
</dbReference>
<dbReference type="InterPro" id="IPR005805">
    <property type="entry name" value="Rieske_Fe-S_prot_C"/>
</dbReference>
<dbReference type="Pfam" id="PF00355">
    <property type="entry name" value="Rieske"/>
    <property type="match status" value="1"/>
</dbReference>
<dbReference type="SUPFAM" id="SSF50022">
    <property type="entry name" value="ISP domain"/>
    <property type="match status" value="1"/>
</dbReference>
<dbReference type="PROSITE" id="PS51296">
    <property type="entry name" value="RIESKE"/>
    <property type="match status" value="1"/>
</dbReference>
<dbReference type="InterPro" id="IPR006076">
    <property type="entry name" value="FAD-dep_OxRdtase"/>
</dbReference>
<keyword evidence="3" id="KW-0408">Iron</keyword>
<dbReference type="GO" id="GO:0005737">
    <property type="term" value="C:cytoplasm"/>
    <property type="evidence" value="ECO:0007669"/>
    <property type="project" value="TreeGrafter"/>
</dbReference>
<dbReference type="PRINTS" id="PR00162">
    <property type="entry name" value="RIESKE"/>
</dbReference>
<dbReference type="SUPFAM" id="SSF51905">
    <property type="entry name" value="FAD/NAD(P)-binding domain"/>
    <property type="match status" value="1"/>
</dbReference>
<accession>A0A517YJU3</accession>
<organism evidence="7 8">
    <name type="scientific">Anatilimnocola aggregata</name>
    <dbReference type="NCBI Taxonomy" id="2528021"/>
    <lineage>
        <taxon>Bacteria</taxon>
        <taxon>Pseudomonadati</taxon>
        <taxon>Planctomycetota</taxon>
        <taxon>Planctomycetia</taxon>
        <taxon>Pirellulales</taxon>
        <taxon>Pirellulaceae</taxon>
        <taxon>Anatilimnocola</taxon>
    </lineage>
</organism>
<dbReference type="KEGG" id="aagg:ETAA8_56260"/>
<dbReference type="GO" id="GO:0046872">
    <property type="term" value="F:metal ion binding"/>
    <property type="evidence" value="ECO:0007669"/>
    <property type="project" value="UniProtKB-KW"/>
</dbReference>
<keyword evidence="8" id="KW-1185">Reference proteome</keyword>
<dbReference type="InterPro" id="IPR036188">
    <property type="entry name" value="FAD/NAD-bd_sf"/>
</dbReference>
<dbReference type="Gene3D" id="3.30.9.10">
    <property type="entry name" value="D-Amino Acid Oxidase, subunit A, domain 2"/>
    <property type="match status" value="1"/>
</dbReference>
<evidence type="ECO:0000256" key="1">
    <source>
        <dbReference type="ARBA" id="ARBA00022714"/>
    </source>
</evidence>
<dbReference type="OrthoDB" id="9767869at2"/>
<dbReference type="GO" id="GO:0016020">
    <property type="term" value="C:membrane"/>
    <property type="evidence" value="ECO:0007669"/>
    <property type="project" value="InterPro"/>
</dbReference>
<proteinExistence type="predicted"/>
<keyword evidence="7" id="KW-0560">Oxidoreductase</keyword>
<sequence>MTRPNHKSCWQDIPHQLGESGLTSDVDADVCVIGAGIAGLSTAYHLLREGRSVVVLDDGSVGGGQTQKTSAHLSSVLDDRFTELAMRRGEEACRLAAESHTAAISRIESIVRERSIWCDFSRVDGYLFNPPDKSWDNLDAELVAARKAGVEVERVPKAPFPAFDTGPCLRFTRQAQFQPLKYLNALATAIQKSGGRIVSQCHAESIKPGEVKRVVSPSGTEVRARSVVVATNIPVNDIFAIHLKQAAYLSYVVALRAPRNAVARALLWDTLDPYHYVRIEDRSSPAADECLLIVGGEDAKTGQHDDAEARYARLESWARIHFPQAQELKYRWSGQVMETLDGLAYIGRNPGDDPEIYVATGDSGMGLTHGTIAGMLITDLIVGRENPWTSLYDPSRKPVGGFTDFVKENLNVASQYAAWVTPGDVSSVDDIPPSQGAIVRRGLQKIAAYRDQSGLIHEYSAVCPHLGCIVQWNHGDCTFDCPCHGSRFNQHGEVISGPANVNLPPVKHS</sequence>
<evidence type="ECO:0000313" key="7">
    <source>
        <dbReference type="EMBL" id="QDU30486.1"/>
    </source>
</evidence>
<dbReference type="Pfam" id="PF01266">
    <property type="entry name" value="DAO"/>
    <property type="match status" value="1"/>
</dbReference>
<evidence type="ECO:0000256" key="2">
    <source>
        <dbReference type="ARBA" id="ARBA00022723"/>
    </source>
</evidence>
<dbReference type="AlphaFoldDB" id="A0A517YJU3"/>